<evidence type="ECO:0000259" key="3">
    <source>
        <dbReference type="Pfam" id="PF03358"/>
    </source>
</evidence>
<name>A0A2M7WT27_9BACT</name>
<organism evidence="4 5">
    <name type="scientific">Candidatus Zambryskibacteria bacterium CG_4_9_14_3_um_filter_42_15</name>
    <dbReference type="NCBI Taxonomy" id="1975112"/>
    <lineage>
        <taxon>Bacteria</taxon>
        <taxon>Candidatus Zambryskiibacteriota</taxon>
    </lineage>
</organism>
<reference evidence="5" key="1">
    <citation type="submission" date="2017-09" db="EMBL/GenBank/DDBJ databases">
        <title>Depth-based differentiation of microbial function through sediment-hosted aquifers and enrichment of novel symbionts in the deep terrestrial subsurface.</title>
        <authorList>
            <person name="Probst A.J."/>
            <person name="Ladd B."/>
            <person name="Jarett J.K."/>
            <person name="Geller-Mcgrath D.E."/>
            <person name="Sieber C.M.K."/>
            <person name="Emerson J.B."/>
            <person name="Anantharaman K."/>
            <person name="Thomas B.C."/>
            <person name="Malmstrom R."/>
            <person name="Stieglmeier M."/>
            <person name="Klingl A."/>
            <person name="Woyke T."/>
            <person name="Ryan C.M."/>
            <person name="Banfield J.F."/>
        </authorList>
    </citation>
    <scope>NUCLEOTIDE SEQUENCE [LARGE SCALE GENOMIC DNA]</scope>
</reference>
<dbReference type="Proteomes" id="UP000230758">
    <property type="component" value="Unassembled WGS sequence"/>
</dbReference>
<dbReference type="PANTHER" id="PTHR43278">
    <property type="entry name" value="NAD(P)H-DEPENDENT FMN-CONTAINING OXIDOREDUCTASE YWQN-RELATED"/>
    <property type="match status" value="1"/>
</dbReference>
<dbReference type="InterPro" id="IPR051796">
    <property type="entry name" value="ISF_SsuE-like"/>
</dbReference>
<dbReference type="GO" id="GO:0016491">
    <property type="term" value="F:oxidoreductase activity"/>
    <property type="evidence" value="ECO:0007669"/>
    <property type="project" value="InterPro"/>
</dbReference>
<dbReference type="EMBL" id="PFXF01000009">
    <property type="protein sequence ID" value="PJA33103.1"/>
    <property type="molecule type" value="Genomic_DNA"/>
</dbReference>
<dbReference type="InterPro" id="IPR029039">
    <property type="entry name" value="Flavoprotein-like_sf"/>
</dbReference>
<evidence type="ECO:0000313" key="4">
    <source>
        <dbReference type="EMBL" id="PJA33103.1"/>
    </source>
</evidence>
<dbReference type="Gene3D" id="3.40.50.360">
    <property type="match status" value="1"/>
</dbReference>
<accession>A0A2M7WT27</accession>
<evidence type="ECO:0000313" key="5">
    <source>
        <dbReference type="Proteomes" id="UP000230758"/>
    </source>
</evidence>
<dbReference type="AlphaFoldDB" id="A0A2M7WT27"/>
<protein>
    <submittedName>
        <fullName evidence="4">Flavodoxin family protein</fullName>
    </submittedName>
</protein>
<evidence type="ECO:0000256" key="2">
    <source>
        <dbReference type="ARBA" id="ARBA00022643"/>
    </source>
</evidence>
<feature type="domain" description="NADPH-dependent FMN reductase-like" evidence="3">
    <location>
        <begin position="8"/>
        <end position="154"/>
    </location>
</feature>
<comment type="caution">
    <text evidence="4">The sequence shown here is derived from an EMBL/GenBank/DDBJ whole genome shotgun (WGS) entry which is preliminary data.</text>
</comment>
<proteinExistence type="predicted"/>
<dbReference type="PANTHER" id="PTHR43278:SF4">
    <property type="entry name" value="NAD(P)H-DEPENDENT FMN-CONTAINING OXIDOREDUCTASE YWQN-RELATED"/>
    <property type="match status" value="1"/>
</dbReference>
<evidence type="ECO:0000256" key="1">
    <source>
        <dbReference type="ARBA" id="ARBA00022630"/>
    </source>
</evidence>
<dbReference type="InterPro" id="IPR005025">
    <property type="entry name" value="FMN_Rdtase-like_dom"/>
</dbReference>
<dbReference type="Pfam" id="PF03358">
    <property type="entry name" value="FMN_red"/>
    <property type="match status" value="1"/>
</dbReference>
<gene>
    <name evidence="4" type="ORF">CO185_00455</name>
</gene>
<dbReference type="SUPFAM" id="SSF52218">
    <property type="entry name" value="Flavoproteins"/>
    <property type="match status" value="1"/>
</dbReference>
<sequence length="223" mass="24370">MQKNTLKAVFLLGTLKPTPVRSNTDTLSEYLADHLRKKGVESEIIRLADHHIEPGIETHVETPDDWPGILERVLQGDIVIFATPIWWGNQSSLIQRIIERLDALNDKLLETGRSDFENKVGGIVITGAEDGVQHIIGNITNFMSWNGLTVPPACSLSWLGDATGDTKESLTKKFDQGATKDMAETMARNLSFFARLLKDNPIPIKEGGVSGKVAPGTVGIKAS</sequence>
<keyword evidence="2" id="KW-0288">FMN</keyword>
<keyword evidence="1" id="KW-0285">Flavoprotein</keyword>